<feature type="transmembrane region" description="Helical" evidence="6">
    <location>
        <begin position="379"/>
        <end position="399"/>
    </location>
</feature>
<feature type="transmembrane region" description="Helical" evidence="6">
    <location>
        <begin position="242"/>
        <end position="267"/>
    </location>
</feature>
<evidence type="ECO:0000256" key="1">
    <source>
        <dbReference type="ARBA" id="ARBA00004651"/>
    </source>
</evidence>
<evidence type="ECO:0000313" key="9">
    <source>
        <dbReference type="Proteomes" id="UP000192050"/>
    </source>
</evidence>
<dbReference type="Pfam" id="PF13520">
    <property type="entry name" value="AA_permease_2"/>
    <property type="match status" value="1"/>
</dbReference>
<dbReference type="GeneID" id="31677066"/>
<dbReference type="GO" id="GO:0005886">
    <property type="term" value="C:plasma membrane"/>
    <property type="evidence" value="ECO:0007669"/>
    <property type="project" value="UniProtKB-SubCell"/>
</dbReference>
<evidence type="ECO:0000313" key="10">
    <source>
        <dbReference type="Proteomes" id="UP000546917"/>
    </source>
</evidence>
<feature type="transmembrane region" description="Helical" evidence="6">
    <location>
        <begin position="54"/>
        <end position="74"/>
    </location>
</feature>
<reference evidence="8 10" key="2">
    <citation type="submission" date="2020-05" db="EMBL/GenBank/DDBJ databases">
        <authorList>
            <person name="Zhang R."/>
        </authorList>
    </citation>
    <scope>NUCLEOTIDE SEQUENCE [LARGE SCALE GENOMIC DNA]</scope>
    <source>
        <strain evidence="8 10">DSM 28986</strain>
    </source>
</reference>
<feature type="transmembrane region" description="Helical" evidence="6">
    <location>
        <begin position="348"/>
        <end position="373"/>
    </location>
</feature>
<evidence type="ECO:0000256" key="5">
    <source>
        <dbReference type="ARBA" id="ARBA00023136"/>
    </source>
</evidence>
<dbReference type="PANTHER" id="PTHR42770">
    <property type="entry name" value="AMINO ACID TRANSPORTER-RELATED"/>
    <property type="match status" value="1"/>
</dbReference>
<evidence type="ECO:0000256" key="3">
    <source>
        <dbReference type="ARBA" id="ARBA00022692"/>
    </source>
</evidence>
<keyword evidence="4 6" id="KW-1133">Transmembrane helix</keyword>
<keyword evidence="3 6" id="KW-0812">Transmembrane</keyword>
<dbReference type="InterPro" id="IPR002293">
    <property type="entry name" value="AA/rel_permease1"/>
</dbReference>
<dbReference type="PIRSF" id="PIRSF006060">
    <property type="entry name" value="AA_transporter"/>
    <property type="match status" value="1"/>
</dbReference>
<dbReference type="RefSeq" id="WP_081142962.1">
    <property type="nucleotide sequence ID" value="NZ_CP015363.1"/>
</dbReference>
<feature type="transmembrane region" description="Helical" evidence="6">
    <location>
        <begin position="419"/>
        <end position="441"/>
    </location>
</feature>
<dbReference type="OrthoDB" id="44166at2157"/>
<name>A0A1V0N5K5_9ARCH</name>
<dbReference type="Proteomes" id="UP000192050">
    <property type="component" value="Chromosome"/>
</dbReference>
<dbReference type="InterPro" id="IPR050367">
    <property type="entry name" value="APC_superfamily"/>
</dbReference>
<keyword evidence="9" id="KW-1185">Reference proteome</keyword>
<feature type="transmembrane region" description="Helical" evidence="6">
    <location>
        <begin position="167"/>
        <end position="187"/>
    </location>
</feature>
<accession>A0A1V0N5K5</accession>
<keyword evidence="2" id="KW-1003">Cell membrane</keyword>
<evidence type="ECO:0000313" key="8">
    <source>
        <dbReference type="EMBL" id="NOL61061.1"/>
    </source>
</evidence>
<feature type="transmembrane region" description="Helical" evidence="6">
    <location>
        <begin position="110"/>
        <end position="133"/>
    </location>
</feature>
<evidence type="ECO:0000256" key="6">
    <source>
        <dbReference type="SAM" id="Phobius"/>
    </source>
</evidence>
<comment type="subcellular location">
    <subcellularLocation>
        <location evidence="1">Cell membrane</location>
        <topology evidence="1">Multi-pass membrane protein</topology>
    </subcellularLocation>
</comment>
<dbReference type="Gene3D" id="1.20.1740.10">
    <property type="entry name" value="Amino acid/polyamine transporter I"/>
    <property type="match status" value="1"/>
</dbReference>
<organism evidence="7 9">
    <name type="scientific">Ferroplasma acidiphilum</name>
    <dbReference type="NCBI Taxonomy" id="74969"/>
    <lineage>
        <taxon>Archaea</taxon>
        <taxon>Methanobacteriati</taxon>
        <taxon>Thermoplasmatota</taxon>
        <taxon>Thermoplasmata</taxon>
        <taxon>Thermoplasmatales</taxon>
        <taxon>Ferroplasmaceae</taxon>
        <taxon>Ferroplasma</taxon>
    </lineage>
</organism>
<gene>
    <name evidence="7" type="ORF">FAD_1575</name>
    <name evidence="8" type="ORF">HLB00_09550</name>
</gene>
<dbReference type="AlphaFoldDB" id="A0A1V0N5K5"/>
<evidence type="ECO:0000256" key="2">
    <source>
        <dbReference type="ARBA" id="ARBA00022475"/>
    </source>
</evidence>
<dbReference type="EMBL" id="CP015363">
    <property type="protein sequence ID" value="ARD85422.1"/>
    <property type="molecule type" value="Genomic_DNA"/>
</dbReference>
<dbReference type="EMBL" id="JABGBP010000423">
    <property type="protein sequence ID" value="NOL61061.1"/>
    <property type="molecule type" value="Genomic_DNA"/>
</dbReference>
<reference evidence="7 9" key="1">
    <citation type="submission" date="2011-10" db="EMBL/GenBank/DDBJ databases">
        <title>Metabolic and evolutionary patterns in the extreme acidophile Ferroplasma acidiphilum.</title>
        <authorList>
            <person name="Golyshina O.V."/>
            <person name="Kozyavkin S.A."/>
            <person name="Tatusov R.L."/>
            <person name="Slesarev A.I."/>
            <person name="Golyshin P.N."/>
        </authorList>
    </citation>
    <scope>NUCLEOTIDE SEQUENCE [LARGE SCALE GENOMIC DNA]</scope>
    <source>
        <strain evidence="7">Berkeley</strain>
        <strain evidence="9">Y</strain>
    </source>
</reference>
<evidence type="ECO:0000256" key="4">
    <source>
        <dbReference type="ARBA" id="ARBA00022989"/>
    </source>
</evidence>
<dbReference type="GO" id="GO:0022857">
    <property type="term" value="F:transmembrane transporter activity"/>
    <property type="evidence" value="ECO:0007669"/>
    <property type="project" value="InterPro"/>
</dbReference>
<keyword evidence="5 6" id="KW-0472">Membrane</keyword>
<feature type="transmembrane region" description="Helical" evidence="6">
    <location>
        <begin position="287"/>
        <end position="315"/>
    </location>
</feature>
<sequence>MSESNKTRSTDSTSKELSKKSISLLGLVIISMAGTLAIIGPMEVSSFVGSAGPAAMWPVILGFLLFIIVSLPIFEYTKFTNFAGGYYGLAELGFGKAVGKYTALSNYTFYIFWQVTNFFAMSAIIVDSVYLLYNYMIPIWGWLLIGVAVLILTNVMSSLHPKILSKVLIYITIATTILVLGFVFYVILKSPYNSAYYVNPLNSYSGFTGIAKGTAIYGFFLFVGYGSTLFYSEEAKNGRKDVWKAIYIGLGISALVIALSAYSVVATVPSSKLGAISSSTLPELVSWIHYIPAPALLILSFIVVVISMLSFGAGAGSQSRLMWSMARDQFIDSIKLRKLSKNKTPTNAIILQFIVVIVFAFSAGGALVAIYGYSISTITIAWFAAGAGGTVVWYFHHFIPEFGLFPYINKHKELKYSFARKWIIGIVVPLGGTALFVYTFYLGIVSDLLEPYFSFMLIAVAALLGIVIYVTYKAKTNKLGESTVSYMAAEAEQVELSNDDETDK</sequence>
<evidence type="ECO:0000313" key="7">
    <source>
        <dbReference type="EMBL" id="ARD85422.1"/>
    </source>
</evidence>
<dbReference type="PANTHER" id="PTHR42770:SF11">
    <property type="entry name" value="INNER MEMBRANE TRANSPORT PROTEIN YBAT"/>
    <property type="match status" value="1"/>
</dbReference>
<feature type="transmembrane region" description="Helical" evidence="6">
    <location>
        <begin position="453"/>
        <end position="472"/>
    </location>
</feature>
<feature type="transmembrane region" description="Helical" evidence="6">
    <location>
        <begin position="139"/>
        <end position="155"/>
    </location>
</feature>
<dbReference type="Proteomes" id="UP000546917">
    <property type="component" value="Unassembled WGS sequence"/>
</dbReference>
<proteinExistence type="predicted"/>
<dbReference type="KEGG" id="fai:FAD_1575"/>
<feature type="transmembrane region" description="Helical" evidence="6">
    <location>
        <begin position="21"/>
        <end position="42"/>
    </location>
</feature>
<dbReference type="STRING" id="74969.FAD_1575"/>
<feature type="transmembrane region" description="Helical" evidence="6">
    <location>
        <begin position="207"/>
        <end position="230"/>
    </location>
</feature>
<protein>
    <submittedName>
        <fullName evidence="8">APC family permease</fullName>
    </submittedName>
</protein>